<dbReference type="OrthoDB" id="9157371at2"/>
<sequence length="197" mass="21401">MSELQAEIAIATARLIADEGLSWGAAKHRALKELGLPPRTALPSNDEVEDALREHLALFQADTQPAELRALRETAMRWMDRLADFDPQLTGAAWRGTANHFSDLHLLLYSDDPKAPEIALINAGLSPDPGAQERDERGLPLTTLALLLPCPALKQQVGLHITIHGSHARRGSLLPDARGLSLRGDRAALRALLESTP</sequence>
<dbReference type="RefSeq" id="WP_127684146.1">
    <property type="nucleotide sequence ID" value="NZ_SACM01000006.1"/>
</dbReference>
<reference evidence="1 2" key="1">
    <citation type="submission" date="2019-01" db="EMBL/GenBank/DDBJ databases">
        <authorList>
            <person name="Chen W.-M."/>
        </authorList>
    </citation>
    <scope>NUCLEOTIDE SEQUENCE [LARGE SCALE GENOMIC DNA]</scope>
    <source>
        <strain evidence="1 2">CCP-18</strain>
    </source>
</reference>
<evidence type="ECO:0000313" key="1">
    <source>
        <dbReference type="EMBL" id="RVT82338.1"/>
    </source>
</evidence>
<comment type="caution">
    <text evidence="1">The sequence shown here is derived from an EMBL/GenBank/DDBJ whole genome shotgun (WGS) entry which is preliminary data.</text>
</comment>
<gene>
    <name evidence="1" type="ORF">EOD73_16495</name>
</gene>
<accession>A0A3S2WL04</accession>
<name>A0A3S2WL04_9BURK</name>
<dbReference type="AlphaFoldDB" id="A0A3S2WL04"/>
<dbReference type="EMBL" id="SACM01000006">
    <property type="protein sequence ID" value="RVT82338.1"/>
    <property type="molecule type" value="Genomic_DNA"/>
</dbReference>
<evidence type="ECO:0000313" key="2">
    <source>
        <dbReference type="Proteomes" id="UP000288587"/>
    </source>
</evidence>
<organism evidence="1 2">
    <name type="scientific">Inhella crocodyli</name>
    <dbReference type="NCBI Taxonomy" id="2499851"/>
    <lineage>
        <taxon>Bacteria</taxon>
        <taxon>Pseudomonadati</taxon>
        <taxon>Pseudomonadota</taxon>
        <taxon>Betaproteobacteria</taxon>
        <taxon>Burkholderiales</taxon>
        <taxon>Sphaerotilaceae</taxon>
        <taxon>Inhella</taxon>
    </lineage>
</organism>
<proteinExistence type="predicted"/>
<dbReference type="Proteomes" id="UP000288587">
    <property type="component" value="Unassembled WGS sequence"/>
</dbReference>
<keyword evidence="2" id="KW-1185">Reference proteome</keyword>
<protein>
    <recommendedName>
        <fullName evidence="3">Nucleotidyltransferase</fullName>
    </recommendedName>
</protein>
<evidence type="ECO:0008006" key="3">
    <source>
        <dbReference type="Google" id="ProtNLM"/>
    </source>
</evidence>